<evidence type="ECO:0000313" key="1">
    <source>
        <dbReference type="EMBL" id="OWY96158.1"/>
    </source>
</evidence>
<evidence type="ECO:0000313" key="2">
    <source>
        <dbReference type="Proteomes" id="UP000198211"/>
    </source>
</evidence>
<keyword evidence="2" id="KW-1185">Reference proteome</keyword>
<dbReference type="AlphaFoldDB" id="A0A225UTI1"/>
<dbReference type="Proteomes" id="UP000198211">
    <property type="component" value="Unassembled WGS sequence"/>
</dbReference>
<comment type="caution">
    <text evidence="1">The sequence shown here is derived from an EMBL/GenBank/DDBJ whole genome shotgun (WGS) entry which is preliminary data.</text>
</comment>
<reference evidence="2" key="1">
    <citation type="submission" date="2017-03" db="EMBL/GenBank/DDBJ databases">
        <title>Phytopthora megakarya and P. palmivora, two closely related causual agents of cacao black pod achieved similar genome size and gene model numbers by different mechanisms.</title>
        <authorList>
            <person name="Ali S."/>
            <person name="Shao J."/>
            <person name="Larry D.J."/>
            <person name="Kronmiller B."/>
            <person name="Shen D."/>
            <person name="Strem M.D."/>
            <person name="Melnick R.L."/>
            <person name="Guiltinan M.J."/>
            <person name="Tyler B.M."/>
            <person name="Meinhardt L.W."/>
            <person name="Bailey B.A."/>
        </authorList>
    </citation>
    <scope>NUCLEOTIDE SEQUENCE [LARGE SCALE GENOMIC DNA]</scope>
    <source>
        <strain evidence="2">zdho120</strain>
    </source>
</reference>
<accession>A0A225UTI1</accession>
<sequence>MAPSTSVFRVQLVLEDTTGGKRKLKCSKRHGQLTLNASAQSAQLVYPRVGRFFQRKFEQPMKCVMGRHLVRVYSNNGKKNFTCVIDKL</sequence>
<dbReference type="OrthoDB" id="165536at2759"/>
<dbReference type="EMBL" id="NBNE01012012">
    <property type="protein sequence ID" value="OWY96158.1"/>
    <property type="molecule type" value="Genomic_DNA"/>
</dbReference>
<name>A0A225UTI1_9STRA</name>
<gene>
    <name evidence="1" type="ORF">PHMEG_00033651</name>
</gene>
<protein>
    <submittedName>
        <fullName evidence="1">Uncharacterized protein</fullName>
    </submittedName>
</protein>
<proteinExistence type="predicted"/>
<organism evidence="1 2">
    <name type="scientific">Phytophthora megakarya</name>
    <dbReference type="NCBI Taxonomy" id="4795"/>
    <lineage>
        <taxon>Eukaryota</taxon>
        <taxon>Sar</taxon>
        <taxon>Stramenopiles</taxon>
        <taxon>Oomycota</taxon>
        <taxon>Peronosporomycetes</taxon>
        <taxon>Peronosporales</taxon>
        <taxon>Peronosporaceae</taxon>
        <taxon>Phytophthora</taxon>
    </lineage>
</organism>